<proteinExistence type="predicted"/>
<dbReference type="RefSeq" id="WP_066316405.1">
    <property type="nucleotide sequence ID" value="NZ_LQRT01000026.1"/>
</dbReference>
<comment type="caution">
    <text evidence="2">The sequence shown here is derived from an EMBL/GenBank/DDBJ whole genome shotgun (WGS) entry which is preliminary data.</text>
</comment>
<keyword evidence="1" id="KW-1133">Transmembrane helix</keyword>
<dbReference type="AlphaFoldDB" id="A0A162Z2E3"/>
<keyword evidence="1" id="KW-0812">Transmembrane</keyword>
<keyword evidence="3" id="KW-1185">Reference proteome</keyword>
<name>A0A162Z2E3_9FLAO</name>
<protein>
    <submittedName>
        <fullName evidence="2">Uncharacterized protein</fullName>
    </submittedName>
</protein>
<organism evidence="2 3">
    <name type="scientific">Aquimarina aggregata</name>
    <dbReference type="NCBI Taxonomy" id="1642818"/>
    <lineage>
        <taxon>Bacteria</taxon>
        <taxon>Pseudomonadati</taxon>
        <taxon>Bacteroidota</taxon>
        <taxon>Flavobacteriia</taxon>
        <taxon>Flavobacteriales</taxon>
        <taxon>Flavobacteriaceae</taxon>
        <taxon>Aquimarina</taxon>
    </lineage>
</organism>
<keyword evidence="1" id="KW-0472">Membrane</keyword>
<evidence type="ECO:0000313" key="3">
    <source>
        <dbReference type="Proteomes" id="UP000076715"/>
    </source>
</evidence>
<dbReference type="Proteomes" id="UP000076715">
    <property type="component" value="Unassembled WGS sequence"/>
</dbReference>
<evidence type="ECO:0000256" key="1">
    <source>
        <dbReference type="SAM" id="Phobius"/>
    </source>
</evidence>
<gene>
    <name evidence="2" type="ORF">AWE51_25685</name>
</gene>
<evidence type="ECO:0000313" key="2">
    <source>
        <dbReference type="EMBL" id="KZS39512.1"/>
    </source>
</evidence>
<accession>A0A162Z2E3</accession>
<dbReference type="EMBL" id="LQRT01000026">
    <property type="protein sequence ID" value="KZS39512.1"/>
    <property type="molecule type" value="Genomic_DNA"/>
</dbReference>
<feature type="transmembrane region" description="Helical" evidence="1">
    <location>
        <begin position="196"/>
        <end position="212"/>
    </location>
</feature>
<sequence>MKYSKEDILEIIISSYQFQAEFDPMVGKEMEPNFKTTIFEWRDICDLIEPNKLAQVYYKNFNLKTPISELEQLFTDEDKNTLSDFCEYISKHSEKQNIEPIKLLGQNCQTASIFRTLKQNLKEKGADISELKPSSEINPFFLKYGGLLVDEVNRIAPGTMSEFEFKANKLSRIGRNIMFVGFFTGIGIWWIWSFNWFLLLPIAFGIVMFQIGDKKQPEKINISGFENFRELIYGMDKKMKTAST</sequence>
<reference evidence="2 3" key="1">
    <citation type="submission" date="2016-01" db="EMBL/GenBank/DDBJ databases">
        <title>The draft genome sequence of Aquimarina sp. RZW4-3-2.</title>
        <authorList>
            <person name="Wang Y."/>
        </authorList>
    </citation>
    <scope>NUCLEOTIDE SEQUENCE [LARGE SCALE GENOMIC DNA]</scope>
    <source>
        <strain evidence="2 3">RZW4-3-2</strain>
    </source>
</reference>
<dbReference type="OrthoDB" id="253931at2"/>